<organism evidence="1 2">
    <name type="scientific">Trypanosoma equiperdum</name>
    <dbReference type="NCBI Taxonomy" id="5694"/>
    <lineage>
        <taxon>Eukaryota</taxon>
        <taxon>Discoba</taxon>
        <taxon>Euglenozoa</taxon>
        <taxon>Kinetoplastea</taxon>
        <taxon>Metakinetoplastina</taxon>
        <taxon>Trypanosomatida</taxon>
        <taxon>Trypanosomatidae</taxon>
        <taxon>Trypanosoma</taxon>
    </lineage>
</organism>
<keyword evidence="2" id="KW-1185">Reference proteome</keyword>
<protein>
    <submittedName>
        <fullName evidence="1">Uncharacterized protein</fullName>
    </submittedName>
</protein>
<proteinExistence type="predicted"/>
<dbReference type="Proteomes" id="UP000195570">
    <property type="component" value="Unassembled WGS sequence"/>
</dbReference>
<evidence type="ECO:0000313" key="2">
    <source>
        <dbReference type="Proteomes" id="UP000195570"/>
    </source>
</evidence>
<accession>A0A1G4HYV2</accession>
<dbReference type="EMBL" id="CZPT02000072">
    <property type="protein sequence ID" value="SCU64487.1"/>
    <property type="molecule type" value="Genomic_DNA"/>
</dbReference>
<sequence length="129" mass="13138">MVCICTKKQSTPQQSCTNALTGGATVIDSSGSQGKAHAAWKALAAACNQVAGKAQATDQKMQLTTELASVEAMRGQNTIVITGSPGYQALAAKTHNFFGAFVVDTTNPSDCATDVANVVTTAGKGPCID</sequence>
<evidence type="ECO:0000313" key="1">
    <source>
        <dbReference type="EMBL" id="SCU64487.1"/>
    </source>
</evidence>
<dbReference type="AlphaFoldDB" id="A0A1G4HYV2"/>
<dbReference type="RefSeq" id="XP_067076244.1">
    <property type="nucleotide sequence ID" value="XM_067220143.1"/>
</dbReference>
<dbReference type="GeneID" id="92381664"/>
<dbReference type="VEuPathDB" id="TriTrypDB:TEOVI_000773000"/>
<gene>
    <name evidence="1" type="ORF">TEOVI_000773000</name>
</gene>
<name>A0A1G4HYV2_TRYEQ</name>
<reference evidence="1" key="1">
    <citation type="submission" date="2016-09" db="EMBL/GenBank/DDBJ databases">
        <authorList>
            <person name="Hebert L."/>
            <person name="Moumen B."/>
        </authorList>
    </citation>
    <scope>NUCLEOTIDE SEQUENCE [LARGE SCALE GENOMIC DNA]</scope>
    <source>
        <strain evidence="1">OVI</strain>
    </source>
</reference>
<comment type="caution">
    <text evidence="1">The sequence shown here is derived from an EMBL/GenBank/DDBJ whole genome shotgun (WGS) entry which is preliminary data.</text>
</comment>